<dbReference type="EMBL" id="LR134182">
    <property type="protein sequence ID" value="VEB43855.1"/>
    <property type="molecule type" value="Genomic_DNA"/>
</dbReference>
<name>A0A3S4J2L9_CHRVL</name>
<sequence>MRLSCRAASRLISAGLDRPLSAMEHLKLRMHLFLCGNCRQFSLQLGALRDAARRAGRARTKPPEIDAFDIFIAAGDTGPFLFERPFSCLLPPSLMR</sequence>
<dbReference type="Proteomes" id="UP000275777">
    <property type="component" value="Chromosome"/>
</dbReference>
<accession>A0A3S4J2L9</accession>
<evidence type="ECO:0000259" key="1">
    <source>
        <dbReference type="Pfam" id="PF13490"/>
    </source>
</evidence>
<evidence type="ECO:0000313" key="3">
    <source>
        <dbReference type="Proteomes" id="UP000275777"/>
    </source>
</evidence>
<evidence type="ECO:0000313" key="2">
    <source>
        <dbReference type="EMBL" id="VEB43855.1"/>
    </source>
</evidence>
<protein>
    <recommendedName>
        <fullName evidence="1">Putative zinc-finger domain-containing protein</fullName>
    </recommendedName>
</protein>
<dbReference type="AlphaFoldDB" id="A0A3S4J2L9"/>
<dbReference type="InterPro" id="IPR027383">
    <property type="entry name" value="Znf_put"/>
</dbReference>
<reference evidence="2 3" key="1">
    <citation type="submission" date="2018-12" db="EMBL/GenBank/DDBJ databases">
        <authorList>
            <consortium name="Pathogen Informatics"/>
        </authorList>
    </citation>
    <scope>NUCLEOTIDE SEQUENCE [LARGE SCALE GENOMIC DNA]</scope>
    <source>
        <strain evidence="2 3">NCTC9695</strain>
    </source>
</reference>
<feature type="domain" description="Putative zinc-finger" evidence="1">
    <location>
        <begin position="5"/>
        <end position="39"/>
    </location>
</feature>
<organism evidence="2 3">
    <name type="scientific">Chromobacterium violaceum</name>
    <dbReference type="NCBI Taxonomy" id="536"/>
    <lineage>
        <taxon>Bacteria</taxon>
        <taxon>Pseudomonadati</taxon>
        <taxon>Pseudomonadota</taxon>
        <taxon>Betaproteobacteria</taxon>
        <taxon>Neisseriales</taxon>
        <taxon>Chromobacteriaceae</taxon>
        <taxon>Chromobacterium</taxon>
    </lineage>
</organism>
<dbReference type="Pfam" id="PF13490">
    <property type="entry name" value="zf-HC2"/>
    <property type="match status" value="1"/>
</dbReference>
<proteinExistence type="predicted"/>
<gene>
    <name evidence="2" type="ORF">NCTC9695_04315</name>
</gene>